<keyword evidence="2" id="KW-1185">Reference proteome</keyword>
<evidence type="ECO:0000313" key="1">
    <source>
        <dbReference type="EMBL" id="CBY12545.1"/>
    </source>
</evidence>
<protein>
    <submittedName>
        <fullName evidence="1">Uncharacterized protein</fullName>
    </submittedName>
</protein>
<name>E4XRZ7_OIKDI</name>
<evidence type="ECO:0000313" key="2">
    <source>
        <dbReference type="Proteomes" id="UP000001307"/>
    </source>
</evidence>
<gene>
    <name evidence="1" type="ORF">GSOID_T00001944001</name>
</gene>
<sequence>MGKEELKKVLRLLAAGEKTINLKFWLSDNLEVAKAGWTIQFKSADERKGGDGKYFYLWIGNKEGGAKFKATTQEINWDGEEKNRRELQSEKDGTRQRIKYEEVAGYDSFVRFNITFL</sequence>
<dbReference type="AlphaFoldDB" id="E4XRZ7"/>
<dbReference type="EMBL" id="FN653127">
    <property type="protein sequence ID" value="CBY12545.1"/>
    <property type="molecule type" value="Genomic_DNA"/>
</dbReference>
<reference evidence="1" key="1">
    <citation type="journal article" date="2010" name="Science">
        <title>Plasticity of animal genome architecture unmasked by rapid evolution of a pelagic tunicate.</title>
        <authorList>
            <person name="Denoeud F."/>
            <person name="Henriet S."/>
            <person name="Mungpakdee S."/>
            <person name="Aury J.M."/>
            <person name="Da Silva C."/>
            <person name="Brinkmann H."/>
            <person name="Mikhaleva J."/>
            <person name="Olsen L.C."/>
            <person name="Jubin C."/>
            <person name="Canestro C."/>
            <person name="Bouquet J.M."/>
            <person name="Danks G."/>
            <person name="Poulain J."/>
            <person name="Campsteijn C."/>
            <person name="Adamski M."/>
            <person name="Cross I."/>
            <person name="Yadetie F."/>
            <person name="Muffato M."/>
            <person name="Louis A."/>
            <person name="Butcher S."/>
            <person name="Tsagkogeorga G."/>
            <person name="Konrad A."/>
            <person name="Singh S."/>
            <person name="Jensen M.F."/>
            <person name="Cong E.H."/>
            <person name="Eikeseth-Otteraa H."/>
            <person name="Noel B."/>
            <person name="Anthouard V."/>
            <person name="Porcel B.M."/>
            <person name="Kachouri-Lafond R."/>
            <person name="Nishino A."/>
            <person name="Ugolini M."/>
            <person name="Chourrout P."/>
            <person name="Nishida H."/>
            <person name="Aasland R."/>
            <person name="Huzurbazar S."/>
            <person name="Westhof E."/>
            <person name="Delsuc F."/>
            <person name="Lehrach H."/>
            <person name="Reinhardt R."/>
            <person name="Weissenbach J."/>
            <person name="Roy S.W."/>
            <person name="Artiguenave F."/>
            <person name="Postlethwait J.H."/>
            <person name="Manak J.R."/>
            <person name="Thompson E.M."/>
            <person name="Jaillon O."/>
            <person name="Du Pasquier L."/>
            <person name="Boudinot P."/>
            <person name="Liberles D.A."/>
            <person name="Volff J.N."/>
            <person name="Philippe H."/>
            <person name="Lenhard B."/>
            <person name="Roest Crollius H."/>
            <person name="Wincker P."/>
            <person name="Chourrout D."/>
        </authorList>
    </citation>
    <scope>NUCLEOTIDE SEQUENCE [LARGE SCALE GENOMIC DNA]</scope>
</reference>
<dbReference type="InParanoid" id="E4XRZ7"/>
<accession>E4XRZ7</accession>
<dbReference type="Proteomes" id="UP000001307">
    <property type="component" value="Unassembled WGS sequence"/>
</dbReference>
<organism evidence="1">
    <name type="scientific">Oikopleura dioica</name>
    <name type="common">Tunicate</name>
    <dbReference type="NCBI Taxonomy" id="34765"/>
    <lineage>
        <taxon>Eukaryota</taxon>
        <taxon>Metazoa</taxon>
        <taxon>Chordata</taxon>
        <taxon>Tunicata</taxon>
        <taxon>Appendicularia</taxon>
        <taxon>Copelata</taxon>
        <taxon>Oikopleuridae</taxon>
        <taxon>Oikopleura</taxon>
    </lineage>
</organism>
<proteinExistence type="predicted"/>